<dbReference type="GO" id="GO:0004190">
    <property type="term" value="F:aspartic-type endopeptidase activity"/>
    <property type="evidence" value="ECO:0007669"/>
    <property type="project" value="UniProtKB-KW"/>
</dbReference>
<feature type="domain" description="Reverse transcriptase Ty1/copia-type" evidence="2">
    <location>
        <begin position="424"/>
        <end position="519"/>
    </location>
</feature>
<protein>
    <submittedName>
        <fullName evidence="4">Uncharacterized protein</fullName>
    </submittedName>
</protein>
<reference evidence="4" key="1">
    <citation type="journal article" date="2007" name="PLoS ONE">
        <title>The first genome sequence of an elite grapevine cultivar (Pinot noir Vitis vinifera L.): coping with a highly heterozygous genome.</title>
        <authorList>
            <person name="Velasco R."/>
            <person name="Zharkikh A."/>
            <person name="Troggio M."/>
            <person name="Cartwright D.A."/>
            <person name="Cestaro A."/>
            <person name="Pruss D."/>
            <person name="Pindo M."/>
            <person name="FitzGerald L.M."/>
            <person name="Vezzulli S."/>
            <person name="Reid J."/>
            <person name="Malacarne G."/>
            <person name="Iliev D."/>
            <person name="Coppola G."/>
            <person name="Wardell B."/>
            <person name="Micheletti D."/>
            <person name="Macalma T."/>
            <person name="Facci M."/>
            <person name="Mitchell J.T."/>
            <person name="Perazzolli M."/>
            <person name="Eldredge G."/>
            <person name="Gatto P."/>
            <person name="Oyzerski R."/>
            <person name="Moretto M."/>
            <person name="Gutin N."/>
            <person name="Stefanini M."/>
            <person name="Chen Y."/>
            <person name="Segala C."/>
            <person name="Davenport C."/>
            <person name="Dematte L."/>
            <person name="Mraz A."/>
            <person name="Battilana J."/>
            <person name="Stormo K."/>
            <person name="Costa F."/>
            <person name="Tao Q."/>
            <person name="Si-Ammour A."/>
            <person name="Harkins T."/>
            <person name="Lackey A."/>
            <person name="Perbost C."/>
            <person name="Taillon B."/>
            <person name="Stella A."/>
            <person name="Solovyev V."/>
            <person name="Fawcett J.A."/>
            <person name="Sterck L."/>
            <person name="Vandepoele K."/>
            <person name="Grando S.M."/>
            <person name="Toppo S."/>
            <person name="Moser C."/>
            <person name="Lanchbury J."/>
            <person name="Bogden R."/>
            <person name="Skolnick M."/>
            <person name="Sgaramella V."/>
            <person name="Bhatnagar S.K."/>
            <person name="Fontana P."/>
            <person name="Gutin A."/>
            <person name="Van de Peer Y."/>
            <person name="Salamini F."/>
            <person name="Viola R."/>
        </authorList>
    </citation>
    <scope>NUCLEOTIDE SEQUENCE</scope>
</reference>
<dbReference type="SUPFAM" id="SSF56672">
    <property type="entry name" value="DNA/RNA polymerases"/>
    <property type="match status" value="1"/>
</dbReference>
<dbReference type="InterPro" id="IPR054722">
    <property type="entry name" value="PolX-like_BBD"/>
</dbReference>
<accession>A5ARL6</accession>
<evidence type="ECO:0000256" key="1">
    <source>
        <dbReference type="ARBA" id="ARBA00022750"/>
    </source>
</evidence>
<dbReference type="InterPro" id="IPR013103">
    <property type="entry name" value="RVT_2"/>
</dbReference>
<dbReference type="PANTHER" id="PTHR11439">
    <property type="entry name" value="GAG-POL-RELATED RETROTRANSPOSON"/>
    <property type="match status" value="1"/>
</dbReference>
<gene>
    <name evidence="4" type="ORF">VITISV_014720</name>
</gene>
<keyword evidence="1" id="KW-0645">Protease</keyword>
<name>A5ARL6_VITVI</name>
<organism evidence="4">
    <name type="scientific">Vitis vinifera</name>
    <name type="common">Grape</name>
    <dbReference type="NCBI Taxonomy" id="29760"/>
    <lineage>
        <taxon>Eukaryota</taxon>
        <taxon>Viridiplantae</taxon>
        <taxon>Streptophyta</taxon>
        <taxon>Embryophyta</taxon>
        <taxon>Tracheophyta</taxon>
        <taxon>Spermatophyta</taxon>
        <taxon>Magnoliopsida</taxon>
        <taxon>eudicotyledons</taxon>
        <taxon>Gunneridae</taxon>
        <taxon>Pentapetalae</taxon>
        <taxon>rosids</taxon>
        <taxon>Vitales</taxon>
        <taxon>Vitaceae</taxon>
        <taxon>Viteae</taxon>
        <taxon>Vitis</taxon>
    </lineage>
</organism>
<dbReference type="Pfam" id="PF22936">
    <property type="entry name" value="Pol_BBD"/>
    <property type="match status" value="1"/>
</dbReference>
<dbReference type="InterPro" id="IPR043502">
    <property type="entry name" value="DNA/RNA_pol_sf"/>
</dbReference>
<dbReference type="AlphaFoldDB" id="A5ARL6"/>
<feature type="domain" description="Retrovirus-related Pol polyprotein from transposon TNT 1-94-like beta-barrel" evidence="3">
    <location>
        <begin position="133"/>
        <end position="160"/>
    </location>
</feature>
<dbReference type="PANTHER" id="PTHR11439:SF440">
    <property type="entry name" value="INTEGRASE CATALYTIC DOMAIN-CONTAINING PROTEIN"/>
    <property type="match status" value="1"/>
</dbReference>
<keyword evidence="1" id="KW-0064">Aspartyl protease</keyword>
<proteinExistence type="predicted"/>
<evidence type="ECO:0000259" key="3">
    <source>
        <dbReference type="Pfam" id="PF22936"/>
    </source>
</evidence>
<dbReference type="CDD" id="cd09272">
    <property type="entry name" value="RNase_HI_RT_Ty1"/>
    <property type="match status" value="1"/>
</dbReference>
<evidence type="ECO:0000313" key="4">
    <source>
        <dbReference type="EMBL" id="CAN80368.1"/>
    </source>
</evidence>
<keyword evidence="1" id="KW-0378">Hydrolase</keyword>
<evidence type="ECO:0000259" key="2">
    <source>
        <dbReference type="Pfam" id="PF07727"/>
    </source>
</evidence>
<dbReference type="EMBL" id="AM433121">
    <property type="protein sequence ID" value="CAN80368.1"/>
    <property type="molecule type" value="Genomic_DNA"/>
</dbReference>
<sequence>MEDNWIFKFLADLNVEFDEVRGRIIGRQSLPSIGEVFSEVRREESRRNVMLGKKGPRVAIEGSTLVTMGGGYNKVVAFQRKSNERPRVWCDFCNKPRHTSENCWKIHGKLANWKGKTGNELYAPSCRFKSTPWIIDSGASNHMTNSSNMFESYSPCPGNKKDRSSGKTIGSARMINGLYYFEDNLSSNKIAQGLSSISSLSVRDQIMGKKLVEPNFWEIVEPSPSIILDIFFKKENKETKPTESKYEIGLSEEEILRIKKNRNNLEPVVYSRKKVSGRSKDQLIIPAHGQPKALGNGSLNASGNPPFVPAPIHTSSSPVTDLSLLSHFDPSPEISAPEPGLGLAPVVPAQDLDLDLPIALRKGTRACTKHPIAKYISYSNLSDNYRAFTTNISKLVVPRNIQEALDEPSWKLAVFEEMNALKKNGTWEVVDLPKEKKVVGCKWVFMIKSKADGSVERYKARLVAKGFTQTYGIDYQETFAPIAKINSIRILLSLAINSNWPLHQLDVKNAFLNGDLEEESLYGLKQSPRAWFERFGKVINHYGYTQSQADHTMFYKHSNESKIAILIVYVDDIVLTRDDCNELKKLKGKLAEEFEIKDLGALKYFLGMEFARSKEGMLGCKPVEIPIEPNVKLQPTKAKNVKDRDRYQRLVGRLIYLFHTHLDIAFSVSMVSQFMHAPGPKHFEVVYRILRYLKGTLGRGLMFKSRGHLQIEAYTDADWARSIVDRRSTSGYFSFVGDNLVTWRSKKQNVVARSSAEVEFRAVAHVICEIMWIRRLLEELKMTGSSPMKLYCDNKAAILVAHNLVLHDCTKHVEVDKHFIKEKIDNGLVCMTYIPTEEQVANVFTKGLHKRQFDFLVGKLAMEDIFKPA</sequence>
<dbReference type="ExpressionAtlas" id="A5ARL6">
    <property type="expression patterns" value="baseline and differential"/>
</dbReference>
<dbReference type="Pfam" id="PF07727">
    <property type="entry name" value="RVT_2"/>
    <property type="match status" value="1"/>
</dbReference>